<keyword evidence="1" id="KW-1133">Transmembrane helix</keyword>
<feature type="transmembrane region" description="Helical" evidence="1">
    <location>
        <begin position="46"/>
        <end position="66"/>
    </location>
</feature>
<keyword evidence="1" id="KW-0472">Membrane</keyword>
<name>A0AAU9JNW8_9CILI</name>
<protein>
    <recommendedName>
        <fullName evidence="4">ATP synthase protein MI25</fullName>
    </recommendedName>
</protein>
<dbReference type="EMBL" id="CAJZBQ010000041">
    <property type="protein sequence ID" value="CAG9326684.1"/>
    <property type="molecule type" value="Genomic_DNA"/>
</dbReference>
<keyword evidence="1" id="KW-0812">Transmembrane</keyword>
<gene>
    <name evidence="2" type="ORF">BSTOLATCC_MIC41957</name>
</gene>
<evidence type="ECO:0008006" key="4">
    <source>
        <dbReference type="Google" id="ProtNLM"/>
    </source>
</evidence>
<feature type="transmembrane region" description="Helical" evidence="1">
    <location>
        <begin position="138"/>
        <end position="157"/>
    </location>
</feature>
<proteinExistence type="predicted"/>
<accession>A0AAU9JNW8</accession>
<dbReference type="AlphaFoldDB" id="A0AAU9JNW8"/>
<feature type="transmembrane region" description="Helical" evidence="1">
    <location>
        <begin position="16"/>
        <end position="34"/>
    </location>
</feature>
<evidence type="ECO:0000313" key="3">
    <source>
        <dbReference type="Proteomes" id="UP001162131"/>
    </source>
</evidence>
<evidence type="ECO:0000256" key="1">
    <source>
        <dbReference type="SAM" id="Phobius"/>
    </source>
</evidence>
<dbReference type="Proteomes" id="UP001162131">
    <property type="component" value="Unassembled WGS sequence"/>
</dbReference>
<organism evidence="2 3">
    <name type="scientific">Blepharisma stoltei</name>
    <dbReference type="NCBI Taxonomy" id="1481888"/>
    <lineage>
        <taxon>Eukaryota</taxon>
        <taxon>Sar</taxon>
        <taxon>Alveolata</taxon>
        <taxon>Ciliophora</taxon>
        <taxon>Postciliodesmatophora</taxon>
        <taxon>Heterotrichea</taxon>
        <taxon>Heterotrichida</taxon>
        <taxon>Blepharismidae</taxon>
        <taxon>Blepharisma</taxon>
    </lineage>
</organism>
<comment type="caution">
    <text evidence="2">The sequence shown here is derived from an EMBL/GenBank/DDBJ whole genome shotgun (WGS) entry which is preliminary data.</text>
</comment>
<reference evidence="2" key="1">
    <citation type="submission" date="2021-09" db="EMBL/GenBank/DDBJ databases">
        <authorList>
            <consortium name="AG Swart"/>
            <person name="Singh M."/>
            <person name="Singh A."/>
            <person name="Seah K."/>
            <person name="Emmerich C."/>
        </authorList>
    </citation>
    <scope>NUCLEOTIDE SEQUENCE</scope>
    <source>
        <strain evidence="2">ATCC30299</strain>
    </source>
</reference>
<feature type="transmembrane region" description="Helical" evidence="1">
    <location>
        <begin position="113"/>
        <end position="132"/>
    </location>
</feature>
<sequence length="158" mass="18005">MDRTYKYQLEFTKTTLLLVLLGSFSAQAFCIYFYGKVLELDLSEFWGYFLAFSLSISEILLYYAMIFNAKRYYNRSAIAVEAQLGDCKNNKSEIQKKLEALSLIEEEATWRSIGSCNLFFIITFIAFTFAIGNVQLNLAYVYSAIGASITTLALSLFL</sequence>
<keyword evidence="3" id="KW-1185">Reference proteome</keyword>
<evidence type="ECO:0000313" key="2">
    <source>
        <dbReference type="EMBL" id="CAG9326684.1"/>
    </source>
</evidence>